<dbReference type="STRING" id="869210.Marky_0334"/>
<dbReference type="HOGENOM" id="CLU_007884_6_3_0"/>
<evidence type="ECO:0000259" key="2">
    <source>
        <dbReference type="Pfam" id="PF01571"/>
    </source>
</evidence>
<feature type="domain" description="Aminomethyltransferase C-terminal" evidence="3">
    <location>
        <begin position="260"/>
        <end position="330"/>
    </location>
</feature>
<keyword evidence="5" id="KW-1185">Reference proteome</keyword>
<reference evidence="4 5" key="1">
    <citation type="journal article" date="2012" name="Stand. Genomic Sci.">
        <title>Complete genome sequence of the aerobic, heterotroph Marinithermus hydrothermalis type strain (T1(T)) from a deep-sea hydrothermal vent chimney.</title>
        <authorList>
            <person name="Copeland A."/>
            <person name="Gu W."/>
            <person name="Yasawong M."/>
            <person name="Lapidus A."/>
            <person name="Lucas S."/>
            <person name="Deshpande S."/>
            <person name="Pagani I."/>
            <person name="Tapia R."/>
            <person name="Cheng J.F."/>
            <person name="Goodwin L.A."/>
            <person name="Pitluck S."/>
            <person name="Liolios K."/>
            <person name="Ivanova N."/>
            <person name="Mavromatis K."/>
            <person name="Mikhailova N."/>
            <person name="Pati A."/>
            <person name="Chen A."/>
            <person name="Palaniappan K."/>
            <person name="Land M."/>
            <person name="Pan C."/>
            <person name="Brambilla E.M."/>
            <person name="Rohde M."/>
            <person name="Tindall B.J."/>
            <person name="Sikorski J."/>
            <person name="Goker M."/>
            <person name="Detter J.C."/>
            <person name="Bristow J."/>
            <person name="Eisen J.A."/>
            <person name="Markowitz V."/>
            <person name="Hugenholtz P."/>
            <person name="Kyrpides N.C."/>
            <person name="Klenk H.P."/>
            <person name="Woyke T."/>
        </authorList>
    </citation>
    <scope>NUCLEOTIDE SEQUENCE [LARGE SCALE GENOMIC DNA]</scope>
    <source>
        <strain evidence="5">DSM 14884 / JCM 11576 / T1</strain>
    </source>
</reference>
<evidence type="ECO:0000259" key="3">
    <source>
        <dbReference type="Pfam" id="PF08669"/>
    </source>
</evidence>
<dbReference type="SUPFAM" id="SSF103025">
    <property type="entry name" value="Folate-binding domain"/>
    <property type="match status" value="1"/>
</dbReference>
<gene>
    <name evidence="4" type="ordered locus">Marky_0334</name>
</gene>
<accession>F2NPY7</accession>
<dbReference type="eggNOG" id="COG0354">
    <property type="taxonomic scope" value="Bacteria"/>
</dbReference>
<dbReference type="NCBIfam" id="TIGR03317">
    <property type="entry name" value="ygfZ_signature"/>
    <property type="match status" value="1"/>
</dbReference>
<dbReference type="PIRSF" id="PIRSF006487">
    <property type="entry name" value="GcvT"/>
    <property type="match status" value="1"/>
</dbReference>
<dbReference type="AlphaFoldDB" id="F2NPY7"/>
<name>F2NPY7_MARHT</name>
<dbReference type="Pfam" id="PF08669">
    <property type="entry name" value="GCV_T_C"/>
    <property type="match status" value="1"/>
</dbReference>
<proteinExistence type="predicted"/>
<keyword evidence="1" id="KW-0809">Transit peptide</keyword>
<evidence type="ECO:0000313" key="5">
    <source>
        <dbReference type="Proteomes" id="UP000007030"/>
    </source>
</evidence>
<dbReference type="InterPro" id="IPR006222">
    <property type="entry name" value="GCVT_N"/>
</dbReference>
<evidence type="ECO:0000256" key="1">
    <source>
        <dbReference type="ARBA" id="ARBA00022946"/>
    </source>
</evidence>
<dbReference type="InterPro" id="IPR027266">
    <property type="entry name" value="TrmE/GcvT-like"/>
</dbReference>
<dbReference type="Gene3D" id="3.30.1360.120">
    <property type="entry name" value="Probable tRNA modification gtpase trme, domain 1"/>
    <property type="match status" value="1"/>
</dbReference>
<dbReference type="RefSeq" id="WP_013703143.1">
    <property type="nucleotide sequence ID" value="NC_015387.1"/>
</dbReference>
<organism evidence="4 5">
    <name type="scientific">Marinithermus hydrothermalis (strain DSM 14884 / JCM 11576 / T1)</name>
    <dbReference type="NCBI Taxonomy" id="869210"/>
    <lineage>
        <taxon>Bacteria</taxon>
        <taxon>Thermotogati</taxon>
        <taxon>Deinococcota</taxon>
        <taxon>Deinococci</taxon>
        <taxon>Thermales</taxon>
        <taxon>Thermaceae</taxon>
        <taxon>Marinithermus</taxon>
    </lineage>
</organism>
<dbReference type="GO" id="GO:0016226">
    <property type="term" value="P:iron-sulfur cluster assembly"/>
    <property type="evidence" value="ECO:0007669"/>
    <property type="project" value="TreeGrafter"/>
</dbReference>
<sequence>MSGLKRLHDALGAVYAEVRGVAVPWRYGNEAAEHAALRTGAGLVDQSERGVLALSGADRVDFLNGQCTANIKALTPGGVVEALFLNARGQVELFGTVYHRGEALWITAPSGMSQALEARFRRYIIFDQVALEPFEAAQFRLVGPKAGEVLGRAGYALPEAGRFVEVKGGLLARDAHGYALVVPVEDAEAAWRALCAAGATPVGRGALEVWRVERGIPDLPEALGRLPQEVGLEDLVHPGKGCYLGQEIMARLEARGNVRRRLMGLRLGEVVPSGAEVTHEGRAVGQVGTVVRSPRLGAVALAVLGKALEPGDRVEVGGVAAEVAALPFVD</sequence>
<dbReference type="SUPFAM" id="SSF101790">
    <property type="entry name" value="Aminomethyltransferase beta-barrel domain"/>
    <property type="match status" value="1"/>
</dbReference>
<dbReference type="InterPro" id="IPR013977">
    <property type="entry name" value="GcvT_C"/>
</dbReference>
<dbReference type="EMBL" id="CP002630">
    <property type="protein sequence ID" value="AEB11088.1"/>
    <property type="molecule type" value="Genomic_DNA"/>
</dbReference>
<dbReference type="Pfam" id="PF01571">
    <property type="entry name" value="GCV_T"/>
    <property type="match status" value="1"/>
</dbReference>
<protein>
    <submittedName>
        <fullName evidence="4">Folate-binding protein YgfZ</fullName>
    </submittedName>
</protein>
<evidence type="ECO:0000313" key="4">
    <source>
        <dbReference type="EMBL" id="AEB11088.1"/>
    </source>
</evidence>
<dbReference type="KEGG" id="mhd:Marky_0334"/>
<dbReference type="Proteomes" id="UP000007030">
    <property type="component" value="Chromosome"/>
</dbReference>
<dbReference type="InterPro" id="IPR017703">
    <property type="entry name" value="YgfZ/GCV_T_CS"/>
</dbReference>
<dbReference type="PANTHER" id="PTHR22602:SF0">
    <property type="entry name" value="TRANSFERASE CAF17, MITOCHONDRIAL-RELATED"/>
    <property type="match status" value="1"/>
</dbReference>
<dbReference type="InterPro" id="IPR045179">
    <property type="entry name" value="YgfZ/GcvT"/>
</dbReference>
<dbReference type="InterPro" id="IPR029043">
    <property type="entry name" value="GcvT/YgfZ_C"/>
</dbReference>
<feature type="domain" description="GCVT N-terminal" evidence="2">
    <location>
        <begin position="6"/>
        <end position="153"/>
    </location>
</feature>
<dbReference type="PANTHER" id="PTHR22602">
    <property type="entry name" value="TRANSFERASE CAF17, MITOCHONDRIAL-RELATED"/>
    <property type="match status" value="1"/>
</dbReference>